<dbReference type="GO" id="GO:0004674">
    <property type="term" value="F:protein serine/threonine kinase activity"/>
    <property type="evidence" value="ECO:0007669"/>
    <property type="project" value="UniProtKB-KW"/>
</dbReference>
<keyword evidence="1" id="KW-0418">Kinase</keyword>
<evidence type="ECO:0000259" key="2">
    <source>
        <dbReference type="Pfam" id="PF13581"/>
    </source>
</evidence>
<dbReference type="PANTHER" id="PTHR35526">
    <property type="entry name" value="ANTI-SIGMA-F FACTOR RSBW-RELATED"/>
    <property type="match status" value="1"/>
</dbReference>
<accession>A0A1B1MDR7</accession>
<keyword evidence="4" id="KW-1185">Reference proteome</keyword>
<evidence type="ECO:0000256" key="1">
    <source>
        <dbReference type="ARBA" id="ARBA00022527"/>
    </source>
</evidence>
<gene>
    <name evidence="3" type="ORF">SLINC_4546</name>
</gene>
<dbReference type="PATRIC" id="fig|1915.4.peg.5041"/>
<dbReference type="InterPro" id="IPR050267">
    <property type="entry name" value="Anti-sigma-factor_SerPK"/>
</dbReference>
<dbReference type="SUPFAM" id="SSF55874">
    <property type="entry name" value="ATPase domain of HSP90 chaperone/DNA topoisomerase II/histidine kinase"/>
    <property type="match status" value="1"/>
</dbReference>
<evidence type="ECO:0000313" key="3">
    <source>
        <dbReference type="EMBL" id="ANS66770.1"/>
    </source>
</evidence>
<dbReference type="InterPro" id="IPR003594">
    <property type="entry name" value="HATPase_dom"/>
</dbReference>
<keyword evidence="1" id="KW-0808">Transferase</keyword>
<dbReference type="Gene3D" id="3.30.565.10">
    <property type="entry name" value="Histidine kinase-like ATPase, C-terminal domain"/>
    <property type="match status" value="1"/>
</dbReference>
<dbReference type="CDD" id="cd16936">
    <property type="entry name" value="HATPase_RsbW-like"/>
    <property type="match status" value="1"/>
</dbReference>
<proteinExistence type="predicted"/>
<dbReference type="AlphaFoldDB" id="A0A1B1MDR7"/>
<dbReference type="Proteomes" id="UP000092598">
    <property type="component" value="Chromosome"/>
</dbReference>
<organism evidence="3 4">
    <name type="scientific">Streptomyces lincolnensis</name>
    <dbReference type="NCBI Taxonomy" id="1915"/>
    <lineage>
        <taxon>Bacteria</taxon>
        <taxon>Bacillati</taxon>
        <taxon>Actinomycetota</taxon>
        <taxon>Actinomycetes</taxon>
        <taxon>Kitasatosporales</taxon>
        <taxon>Streptomycetaceae</taxon>
        <taxon>Streptomyces</taxon>
    </lineage>
</organism>
<dbReference type="Pfam" id="PF13581">
    <property type="entry name" value="HATPase_c_2"/>
    <property type="match status" value="1"/>
</dbReference>
<dbReference type="KEGG" id="sls:SLINC_4546"/>
<dbReference type="STRING" id="1915.SLINC_4546"/>
<dbReference type="PANTHER" id="PTHR35526:SF3">
    <property type="entry name" value="ANTI-SIGMA-F FACTOR RSBW"/>
    <property type="match status" value="1"/>
</dbReference>
<keyword evidence="1" id="KW-0723">Serine/threonine-protein kinase</keyword>
<protein>
    <recommendedName>
        <fullName evidence="2">Histidine kinase/HSP90-like ATPase domain-containing protein</fullName>
    </recommendedName>
</protein>
<evidence type="ECO:0000313" key="4">
    <source>
        <dbReference type="Proteomes" id="UP000092598"/>
    </source>
</evidence>
<name>A0A1B1MDR7_STRLN</name>
<feature type="domain" description="Histidine kinase/HSP90-like ATPase" evidence="2">
    <location>
        <begin position="15"/>
        <end position="119"/>
    </location>
</feature>
<dbReference type="RefSeq" id="WP_067436901.1">
    <property type="nucleotide sequence ID" value="NZ_CP016438.1"/>
</dbReference>
<dbReference type="OrthoDB" id="4320214at2"/>
<sequence>MEAHHVRFPVSGTSAAAASARQRLAGAIRAWGALLEPELLETAELVAAELITNAVRHAGKGPISAGARLSDARLLIEVTDTSPDVPQVGLPGADEEGGRGLFLVAALADRHGFDPMPAGKRCWAEFEVSDPVQTSRPLPLQRS</sequence>
<dbReference type="EMBL" id="CP016438">
    <property type="protein sequence ID" value="ANS66770.1"/>
    <property type="molecule type" value="Genomic_DNA"/>
</dbReference>
<reference evidence="3 4" key="1">
    <citation type="submission" date="2016-07" db="EMBL/GenBank/DDBJ databases">
        <title>Enhancement of antibiotic productionsby engineered nitrateutilization in actinobacteria.</title>
        <authorList>
            <person name="Meng S.C."/>
        </authorList>
    </citation>
    <scope>NUCLEOTIDE SEQUENCE [LARGE SCALE GENOMIC DNA]</scope>
    <source>
        <strain evidence="3 4">NRRL 2936</strain>
    </source>
</reference>
<dbReference type="InterPro" id="IPR036890">
    <property type="entry name" value="HATPase_C_sf"/>
</dbReference>